<sequence>MDRRTFLSSLPVAATALPMVGSPLAAQARPAASTASGSDFGNRPDIHAGDRTAGASFATRSMAYGHNGAVGAAHPLAVLAGVETLKRGGSAVDAAIAVNACLGFLEPVSCGIGGDCYAMLWDPKLGMVVGLAGSGRSPRSLSLATVRSRATAGIIPAFNSVSVSVPGAVDAWWTLHERYGRLKWADLFEPAIAVAKEGAPVPEIIAANLKRELNRAAGPNSKAEEKENALRLFAPSGETPAAGETFRNPDLARTYRLIAEGGRDAFYEGPVADTIHAYLQRIGGFLTKADLAAHRSEWTTPLFVNYRGVDVHAIGANTQGIATLQMLNILEKFDMKGAGFQTALSLHLQASAKRLAFEDRARFYADPDFAKVPTDWLLSKDYAALRAELIRPDRMPEPVFPGEAPGHGDTTYFTVADKDGMMVSWIQSNFRGLGSGLVPDGLGFMLQNRGQLFSLEEGHPNLYAPGKRPFQTIIPGFATRAGQPWMSFGVMGGDMQPQGQTQIIVNRVDYGLDAQAAGDSPRWYHEGSSQSMSEDDPGMTSKGELHVESGVPEATKAGLVERGWIVTPTVGDYGRYHCIERRGHGTERVYAAASEMRADGIALAY</sequence>
<dbReference type="Gene3D" id="3.60.20.40">
    <property type="match status" value="1"/>
</dbReference>
<dbReference type="InterPro" id="IPR029055">
    <property type="entry name" value="Ntn_hydrolases_N"/>
</dbReference>
<name>A0ABU3QBK1_9SPHN</name>
<dbReference type="PANTHER" id="PTHR43881:SF1">
    <property type="entry name" value="GAMMA-GLUTAMYLTRANSPEPTIDASE (AFU_ORTHOLOGUE AFUA_4G13580)"/>
    <property type="match status" value="1"/>
</dbReference>
<feature type="region of interest" description="Disordered" evidence="1">
    <location>
        <begin position="519"/>
        <end position="544"/>
    </location>
</feature>
<evidence type="ECO:0000313" key="4">
    <source>
        <dbReference type="Proteomes" id="UP001259572"/>
    </source>
</evidence>
<feature type="signal peptide" evidence="2">
    <location>
        <begin position="1"/>
        <end position="25"/>
    </location>
</feature>
<dbReference type="InterPro" id="IPR052896">
    <property type="entry name" value="GGT-like_enzyme"/>
</dbReference>
<evidence type="ECO:0000256" key="1">
    <source>
        <dbReference type="SAM" id="MobiDB-lite"/>
    </source>
</evidence>
<accession>A0ABU3QBK1</accession>
<feature type="chain" id="PRO_5045843549" evidence="2">
    <location>
        <begin position="26"/>
        <end position="605"/>
    </location>
</feature>
<protein>
    <submittedName>
        <fullName evidence="3">Gamma-glutamyltransferase family protein</fullName>
    </submittedName>
</protein>
<dbReference type="SUPFAM" id="SSF56235">
    <property type="entry name" value="N-terminal nucleophile aminohydrolases (Ntn hydrolases)"/>
    <property type="match status" value="1"/>
</dbReference>
<evidence type="ECO:0000313" key="3">
    <source>
        <dbReference type="EMBL" id="MDT9600785.1"/>
    </source>
</evidence>
<keyword evidence="4" id="KW-1185">Reference proteome</keyword>
<dbReference type="EMBL" id="JAVUPU010000012">
    <property type="protein sequence ID" value="MDT9600785.1"/>
    <property type="molecule type" value="Genomic_DNA"/>
</dbReference>
<dbReference type="RefSeq" id="WP_315728264.1">
    <property type="nucleotide sequence ID" value="NZ_JAVUPU010000012.1"/>
</dbReference>
<comment type="caution">
    <text evidence="3">The sequence shown here is derived from an EMBL/GenBank/DDBJ whole genome shotgun (WGS) entry which is preliminary data.</text>
</comment>
<dbReference type="InterPro" id="IPR043138">
    <property type="entry name" value="GGT_lsub"/>
</dbReference>
<evidence type="ECO:0000256" key="2">
    <source>
        <dbReference type="SAM" id="SignalP"/>
    </source>
</evidence>
<proteinExistence type="predicted"/>
<reference evidence="3 4" key="1">
    <citation type="submission" date="2023-05" db="EMBL/GenBank/DDBJ databases">
        <authorList>
            <person name="Guo Y."/>
        </authorList>
    </citation>
    <scope>NUCLEOTIDE SEQUENCE [LARGE SCALE GENOMIC DNA]</scope>
    <source>
        <strain evidence="3 4">GR2756</strain>
    </source>
</reference>
<dbReference type="InterPro" id="IPR043137">
    <property type="entry name" value="GGT_ssub_C"/>
</dbReference>
<organism evidence="3 4">
    <name type="scientific">Sphingosinicella rhizophila</name>
    <dbReference type="NCBI Taxonomy" id="3050082"/>
    <lineage>
        <taxon>Bacteria</taxon>
        <taxon>Pseudomonadati</taxon>
        <taxon>Pseudomonadota</taxon>
        <taxon>Alphaproteobacteria</taxon>
        <taxon>Sphingomonadales</taxon>
        <taxon>Sphingosinicellaceae</taxon>
        <taxon>Sphingosinicella</taxon>
    </lineage>
</organism>
<dbReference type="PANTHER" id="PTHR43881">
    <property type="entry name" value="GAMMA-GLUTAMYLTRANSPEPTIDASE (AFU_ORTHOLOGUE AFUA_4G13580)"/>
    <property type="match status" value="1"/>
</dbReference>
<gene>
    <name evidence="3" type="ORF">RQX22_17620</name>
</gene>
<keyword evidence="2" id="KW-0732">Signal</keyword>
<dbReference type="PRINTS" id="PR01210">
    <property type="entry name" value="GGTRANSPTASE"/>
</dbReference>
<dbReference type="Proteomes" id="UP001259572">
    <property type="component" value="Unassembled WGS sequence"/>
</dbReference>
<dbReference type="Gene3D" id="1.10.246.130">
    <property type="match status" value="1"/>
</dbReference>
<dbReference type="Pfam" id="PF01019">
    <property type="entry name" value="G_glu_transpept"/>
    <property type="match status" value="1"/>
</dbReference>